<proteinExistence type="predicted"/>
<dbReference type="Gene3D" id="2.40.160.20">
    <property type="match status" value="1"/>
</dbReference>
<dbReference type="EMBL" id="MFKF01000285">
    <property type="protein sequence ID" value="OGG46773.1"/>
    <property type="molecule type" value="Genomic_DNA"/>
</dbReference>
<gene>
    <name evidence="1" type="ORF">A3F84_12480</name>
</gene>
<comment type="caution">
    <text evidence="1">The sequence shown here is derived from an EMBL/GenBank/DDBJ whole genome shotgun (WGS) entry which is preliminary data.</text>
</comment>
<evidence type="ECO:0008006" key="3">
    <source>
        <dbReference type="Google" id="ProtNLM"/>
    </source>
</evidence>
<dbReference type="SUPFAM" id="SSF56925">
    <property type="entry name" value="OMPA-like"/>
    <property type="match status" value="1"/>
</dbReference>
<dbReference type="InterPro" id="IPR011250">
    <property type="entry name" value="OMP/PagP_B-barrel"/>
</dbReference>
<name>A0A1F6CC92_HANXR</name>
<accession>A0A1F6CC92</accession>
<sequence length="228" mass="24919">MTAGLALLASGADAQEEARWVGVGGFASYNRPVMGMQSRFEQAGKFGGTFSYAPSARRTVEVEYHHSRFGGGKIEKRMFTWQVDGKSYDSPGAKSDITFDSVMFNALIRKRAHNAFAPGKATPYMAFGTGFFHYVSHVSGLIYPGQSKAPLSQAIKLNPSRDRRTALAVSVGVGLEVFASKAFAFDLRGRYNFVLGELRPFEDWGVKKAASLNMIDVGAGMKIYFKAK</sequence>
<reference evidence="1 2" key="1">
    <citation type="journal article" date="2016" name="Nat. Commun.">
        <title>Thousands of microbial genomes shed light on interconnected biogeochemical processes in an aquifer system.</title>
        <authorList>
            <person name="Anantharaman K."/>
            <person name="Brown C.T."/>
            <person name="Hug L.A."/>
            <person name="Sharon I."/>
            <person name="Castelle C.J."/>
            <person name="Probst A.J."/>
            <person name="Thomas B.C."/>
            <person name="Singh A."/>
            <person name="Wilkins M.J."/>
            <person name="Karaoz U."/>
            <person name="Brodie E.L."/>
            <person name="Williams K.H."/>
            <person name="Hubbard S.S."/>
            <person name="Banfield J.F."/>
        </authorList>
    </citation>
    <scope>NUCLEOTIDE SEQUENCE [LARGE SCALE GENOMIC DNA]</scope>
    <source>
        <strain evidence="2">RIFCSPLOWO2_12_FULL_64_10</strain>
    </source>
</reference>
<dbReference type="AlphaFoldDB" id="A0A1F6CC92"/>
<dbReference type="Proteomes" id="UP000178606">
    <property type="component" value="Unassembled WGS sequence"/>
</dbReference>
<evidence type="ECO:0000313" key="2">
    <source>
        <dbReference type="Proteomes" id="UP000178606"/>
    </source>
</evidence>
<protein>
    <recommendedName>
        <fullName evidence="3">Outer membrane protein beta-barrel domain-containing protein</fullName>
    </recommendedName>
</protein>
<organism evidence="1 2">
    <name type="scientific">Handelsmanbacteria sp. (strain RIFCSPLOWO2_12_FULL_64_10)</name>
    <dbReference type="NCBI Taxonomy" id="1817868"/>
    <lineage>
        <taxon>Bacteria</taxon>
        <taxon>Candidatus Handelsmaniibacteriota</taxon>
    </lineage>
</organism>
<evidence type="ECO:0000313" key="1">
    <source>
        <dbReference type="EMBL" id="OGG46773.1"/>
    </source>
</evidence>